<name>A0A015JSL7_RHIIW</name>
<dbReference type="AlphaFoldDB" id="A0A015JSL7"/>
<gene>
    <name evidence="1" type="ORF">RirG_201590</name>
</gene>
<keyword evidence="2" id="KW-1185">Reference proteome</keyword>
<reference evidence="1 2" key="1">
    <citation type="submission" date="2014-02" db="EMBL/GenBank/DDBJ databases">
        <title>Single nucleus genome sequencing reveals high similarity among nuclei of an endomycorrhizal fungus.</title>
        <authorList>
            <person name="Lin K."/>
            <person name="Geurts R."/>
            <person name="Zhang Z."/>
            <person name="Limpens E."/>
            <person name="Saunders D.G."/>
            <person name="Mu D."/>
            <person name="Pang E."/>
            <person name="Cao H."/>
            <person name="Cha H."/>
            <person name="Lin T."/>
            <person name="Zhou Q."/>
            <person name="Shang Y."/>
            <person name="Li Y."/>
            <person name="Ivanov S."/>
            <person name="Sharma T."/>
            <person name="Velzen R.V."/>
            <person name="Ruijter N.D."/>
            <person name="Aanen D.K."/>
            <person name="Win J."/>
            <person name="Kamoun S."/>
            <person name="Bisseling T."/>
            <person name="Huang S."/>
        </authorList>
    </citation>
    <scope>NUCLEOTIDE SEQUENCE [LARGE SCALE GENOMIC DNA]</scope>
    <source>
        <strain evidence="2">DAOM197198w</strain>
    </source>
</reference>
<evidence type="ECO:0000313" key="2">
    <source>
        <dbReference type="Proteomes" id="UP000022910"/>
    </source>
</evidence>
<proteinExistence type="predicted"/>
<accession>A0A015JSL7</accession>
<comment type="caution">
    <text evidence="1">The sequence shown here is derived from an EMBL/GenBank/DDBJ whole genome shotgun (WGS) entry which is preliminary data.</text>
</comment>
<sequence length="232" mass="26657">MELTKKLNYVSFDPTPKLKSSPVPILFVSFNMNDLNCIHCGDEYVKTVCEQYYCKKCLLYYLANITDNNLYLDIYVLTENLECGEHEISMTKEPQNIQKCCKNCLGIFCFKQISNYGTYFSSDSFENMIESEKNCRLCGKSLYQEIDTCSYCNIRLCSDCYSISSECVELTLTKKPITIFYLPLGMATVGHGQSSVGHNRSRTFDRPTDCLTDRLTDRLTDWLTDPENVCEP</sequence>
<dbReference type="HOGENOM" id="CLU_104311_0_0_1"/>
<protein>
    <submittedName>
        <fullName evidence="1">Uncharacterized protein</fullName>
    </submittedName>
</protein>
<dbReference type="EMBL" id="JEMT01027064">
    <property type="protein sequence ID" value="EXX58029.1"/>
    <property type="molecule type" value="Genomic_DNA"/>
</dbReference>
<organism evidence="1 2">
    <name type="scientific">Rhizophagus irregularis (strain DAOM 197198w)</name>
    <name type="common">Glomus intraradices</name>
    <dbReference type="NCBI Taxonomy" id="1432141"/>
    <lineage>
        <taxon>Eukaryota</taxon>
        <taxon>Fungi</taxon>
        <taxon>Fungi incertae sedis</taxon>
        <taxon>Mucoromycota</taxon>
        <taxon>Glomeromycotina</taxon>
        <taxon>Glomeromycetes</taxon>
        <taxon>Glomerales</taxon>
        <taxon>Glomeraceae</taxon>
        <taxon>Rhizophagus</taxon>
    </lineage>
</organism>
<dbReference type="Proteomes" id="UP000022910">
    <property type="component" value="Unassembled WGS sequence"/>
</dbReference>
<evidence type="ECO:0000313" key="1">
    <source>
        <dbReference type="EMBL" id="EXX58029.1"/>
    </source>
</evidence>